<dbReference type="EMBL" id="MN740714">
    <property type="protein sequence ID" value="QHS80550.1"/>
    <property type="molecule type" value="Genomic_DNA"/>
</dbReference>
<proteinExistence type="inferred from homology"/>
<dbReference type="SUPFAM" id="SSF55729">
    <property type="entry name" value="Acyl-CoA N-acyltransferases (Nat)"/>
    <property type="match status" value="1"/>
</dbReference>
<dbReference type="EC" id="2.3.1.97" evidence="2"/>
<dbReference type="PANTHER" id="PTHR11377">
    <property type="entry name" value="N-MYRISTOYL TRANSFERASE"/>
    <property type="match status" value="1"/>
</dbReference>
<reference evidence="7" key="1">
    <citation type="journal article" date="2020" name="Nature">
        <title>Giant virus diversity and host interactions through global metagenomics.</title>
        <authorList>
            <person name="Schulz F."/>
            <person name="Roux S."/>
            <person name="Paez-Espino D."/>
            <person name="Jungbluth S."/>
            <person name="Walsh D.A."/>
            <person name="Denef V.J."/>
            <person name="McMahon K.D."/>
            <person name="Konstantinidis K.T."/>
            <person name="Eloe-Fadrosh E.A."/>
            <person name="Kyrpides N.C."/>
            <person name="Woyke T."/>
        </authorList>
    </citation>
    <scope>NUCLEOTIDE SEQUENCE</scope>
    <source>
        <strain evidence="7">GVMAG-S-1091796-13</strain>
    </source>
</reference>
<evidence type="ECO:0000256" key="2">
    <source>
        <dbReference type="ARBA" id="ARBA00012923"/>
    </source>
</evidence>
<sequence>MSFWSNKPLKLNSGLKNDNTYILDSDSLLLNINTEISNSKFSLDYYIVTSPDDFLKTQLLEFINNNYNGIDSKFTLNYSKELFNHYITPDTLCILFYPYNKKPSNITTQNMVGFICGHPEIIYIKENNTFKQYKTIDVNYLCLIKSIRNLHFSSYMINILTKRCLLKFNKQINCALYTIGGKPIKTPSFSNKTFYHRPINVENLTDSKLLLLDKDICVLKQMFQTFDFDKNFLKNYKFIHLTKRYLDKNQDVLTHIVNEIHDKLFYINQINYDIFDYKSKHDIRNILLNDSFYNFLIINPETNEIKDFICLYNLITKNTINNISSRNGYFYIFMTLENDTYKFNLIEYISKYSFENDLFDMITVMDIMENGYLKDKHFKILNSSTKLYYYMYNLQLSQIEPFKNGLITI</sequence>
<feature type="domain" description="Glycylpeptide N-tetradecanoyltransferase N-terminal" evidence="6">
    <location>
        <begin position="34"/>
        <end position="180"/>
    </location>
</feature>
<comment type="similarity">
    <text evidence="1">Belongs to the NMT family.</text>
</comment>
<keyword evidence="4" id="KW-0012">Acyltransferase</keyword>
<dbReference type="Gene3D" id="3.40.630.170">
    <property type="match status" value="1"/>
</dbReference>
<accession>A0A6C0AM75</accession>
<evidence type="ECO:0000313" key="7">
    <source>
        <dbReference type="EMBL" id="QHS80550.1"/>
    </source>
</evidence>
<dbReference type="InterPro" id="IPR000903">
    <property type="entry name" value="NMT"/>
</dbReference>
<dbReference type="GO" id="GO:0004379">
    <property type="term" value="F:glycylpeptide N-tetradecanoyltransferase activity"/>
    <property type="evidence" value="ECO:0007669"/>
    <property type="project" value="UniProtKB-EC"/>
</dbReference>
<dbReference type="InterPro" id="IPR016181">
    <property type="entry name" value="Acyl_CoA_acyltransferase"/>
</dbReference>
<organism evidence="7">
    <name type="scientific">viral metagenome</name>
    <dbReference type="NCBI Taxonomy" id="1070528"/>
    <lineage>
        <taxon>unclassified sequences</taxon>
        <taxon>metagenomes</taxon>
        <taxon>organismal metagenomes</taxon>
    </lineage>
</organism>
<name>A0A6C0AM75_9ZZZZ</name>
<protein>
    <recommendedName>
        <fullName evidence="2">glycylpeptide N-tetradecanoyltransferase</fullName>
        <ecNumber evidence="2">2.3.1.97</ecNumber>
    </recommendedName>
    <alternativeName>
        <fullName evidence="5">Myristoyl-CoA:protein N-myristoyltransferase</fullName>
    </alternativeName>
</protein>
<evidence type="ECO:0000256" key="3">
    <source>
        <dbReference type="ARBA" id="ARBA00022679"/>
    </source>
</evidence>
<dbReference type="InterPro" id="IPR022676">
    <property type="entry name" value="NMT_N"/>
</dbReference>
<dbReference type="PANTHER" id="PTHR11377:SF5">
    <property type="entry name" value="GLYCYLPEPTIDE N-TETRADECANOYLTRANSFERASE"/>
    <property type="match status" value="1"/>
</dbReference>
<evidence type="ECO:0000256" key="4">
    <source>
        <dbReference type="ARBA" id="ARBA00023315"/>
    </source>
</evidence>
<evidence type="ECO:0000256" key="1">
    <source>
        <dbReference type="ARBA" id="ARBA00009469"/>
    </source>
</evidence>
<dbReference type="AlphaFoldDB" id="A0A6C0AM75"/>
<dbReference type="GO" id="GO:0005737">
    <property type="term" value="C:cytoplasm"/>
    <property type="evidence" value="ECO:0007669"/>
    <property type="project" value="TreeGrafter"/>
</dbReference>
<evidence type="ECO:0000259" key="6">
    <source>
        <dbReference type="Pfam" id="PF01233"/>
    </source>
</evidence>
<keyword evidence="3" id="KW-0808">Transferase</keyword>
<evidence type="ECO:0000256" key="5">
    <source>
        <dbReference type="ARBA" id="ARBA00031242"/>
    </source>
</evidence>
<dbReference type="Pfam" id="PF01233">
    <property type="entry name" value="NMT"/>
    <property type="match status" value="1"/>
</dbReference>